<keyword evidence="5" id="KW-1185">Reference proteome</keyword>
<name>A0ABV2I691_9HYPH</name>
<dbReference type="SUPFAM" id="SSF46689">
    <property type="entry name" value="Homeodomain-like"/>
    <property type="match status" value="1"/>
</dbReference>
<evidence type="ECO:0000313" key="4">
    <source>
        <dbReference type="EMBL" id="MET3598431.1"/>
    </source>
</evidence>
<dbReference type="PRINTS" id="PR00455">
    <property type="entry name" value="HTHTETR"/>
</dbReference>
<dbReference type="PROSITE" id="PS50977">
    <property type="entry name" value="HTH_TETR_2"/>
    <property type="match status" value="1"/>
</dbReference>
<evidence type="ECO:0000256" key="1">
    <source>
        <dbReference type="ARBA" id="ARBA00023125"/>
    </source>
</evidence>
<accession>A0ABV2I691</accession>
<dbReference type="Pfam" id="PF00440">
    <property type="entry name" value="TetR_N"/>
    <property type="match status" value="1"/>
</dbReference>
<dbReference type="InterPro" id="IPR001647">
    <property type="entry name" value="HTH_TetR"/>
</dbReference>
<dbReference type="PANTHER" id="PTHR30055:SF222">
    <property type="entry name" value="REGULATORY PROTEIN"/>
    <property type="match status" value="1"/>
</dbReference>
<gene>
    <name evidence="4" type="ORF">ABID12_000352</name>
</gene>
<dbReference type="InterPro" id="IPR009057">
    <property type="entry name" value="Homeodomain-like_sf"/>
</dbReference>
<evidence type="ECO:0000313" key="5">
    <source>
        <dbReference type="Proteomes" id="UP001549164"/>
    </source>
</evidence>
<evidence type="ECO:0000256" key="2">
    <source>
        <dbReference type="PROSITE-ProRule" id="PRU00335"/>
    </source>
</evidence>
<dbReference type="Gene3D" id="1.10.357.10">
    <property type="entry name" value="Tetracycline Repressor, domain 2"/>
    <property type="match status" value="1"/>
</dbReference>
<sequence length="194" mass="20715">MARPASEEKRIAILDAATELIATAGTGTSTAKIARKAGVAEGTIFTYFATKEALFGAVLLAIENELAAAVLAGPLPGDGGREDMQYFWNRLIDWGAVNPEKWRTLRRLKLSSLVSDSAREEGERLFEQAAGVLKRALAQQAGEGASLRYAGLIMTAIAEATFDSIAYDPDQSTRLKQRGFAVFWAGMAGLATTG</sequence>
<dbReference type="RefSeq" id="WP_106307263.1">
    <property type="nucleotide sequence ID" value="NZ_JBEPLY010000001.1"/>
</dbReference>
<dbReference type="InterPro" id="IPR050109">
    <property type="entry name" value="HTH-type_TetR-like_transc_reg"/>
</dbReference>
<protein>
    <submittedName>
        <fullName evidence="4">AcrR family transcriptional regulator</fullName>
    </submittedName>
</protein>
<proteinExistence type="predicted"/>
<evidence type="ECO:0000259" key="3">
    <source>
        <dbReference type="PROSITE" id="PS50977"/>
    </source>
</evidence>
<reference evidence="4 5" key="1">
    <citation type="submission" date="2024-06" db="EMBL/GenBank/DDBJ databases">
        <title>Genomic Encyclopedia of Type Strains, Phase IV (KMG-IV): sequencing the most valuable type-strain genomes for metagenomic binning, comparative biology and taxonomic classification.</title>
        <authorList>
            <person name="Goeker M."/>
        </authorList>
    </citation>
    <scope>NUCLEOTIDE SEQUENCE [LARGE SCALE GENOMIC DNA]</scope>
    <source>
        <strain evidence="4 5">DSM 28102</strain>
    </source>
</reference>
<keyword evidence="1 2" id="KW-0238">DNA-binding</keyword>
<organism evidence="4 5">
    <name type="scientific">Martelella mangrovi</name>
    <dbReference type="NCBI Taxonomy" id="1397477"/>
    <lineage>
        <taxon>Bacteria</taxon>
        <taxon>Pseudomonadati</taxon>
        <taxon>Pseudomonadota</taxon>
        <taxon>Alphaproteobacteria</taxon>
        <taxon>Hyphomicrobiales</taxon>
        <taxon>Aurantimonadaceae</taxon>
        <taxon>Martelella</taxon>
    </lineage>
</organism>
<dbReference type="PANTHER" id="PTHR30055">
    <property type="entry name" value="HTH-TYPE TRANSCRIPTIONAL REGULATOR RUTR"/>
    <property type="match status" value="1"/>
</dbReference>
<feature type="DNA-binding region" description="H-T-H motif" evidence="2">
    <location>
        <begin position="29"/>
        <end position="48"/>
    </location>
</feature>
<feature type="domain" description="HTH tetR-type" evidence="3">
    <location>
        <begin position="7"/>
        <end position="66"/>
    </location>
</feature>
<dbReference type="EMBL" id="JBEPLY010000001">
    <property type="protein sequence ID" value="MET3598431.1"/>
    <property type="molecule type" value="Genomic_DNA"/>
</dbReference>
<comment type="caution">
    <text evidence="4">The sequence shown here is derived from an EMBL/GenBank/DDBJ whole genome shotgun (WGS) entry which is preliminary data.</text>
</comment>
<dbReference type="Proteomes" id="UP001549164">
    <property type="component" value="Unassembled WGS sequence"/>
</dbReference>